<feature type="transmembrane region" description="Helical" evidence="6">
    <location>
        <begin position="158"/>
        <end position="182"/>
    </location>
</feature>
<dbReference type="Proteomes" id="UP000054097">
    <property type="component" value="Unassembled WGS sequence"/>
</dbReference>
<dbReference type="EMBL" id="KN824284">
    <property type="protein sequence ID" value="KIM30457.1"/>
    <property type="molecule type" value="Genomic_DNA"/>
</dbReference>
<protein>
    <recommendedName>
        <fullName evidence="9">DUF300-domain-containing protein</fullName>
    </recommendedName>
</protein>
<evidence type="ECO:0000256" key="5">
    <source>
        <dbReference type="SAM" id="MobiDB-lite"/>
    </source>
</evidence>
<feature type="region of interest" description="Disordered" evidence="5">
    <location>
        <begin position="344"/>
        <end position="399"/>
    </location>
</feature>
<keyword evidence="3 6" id="KW-1133">Transmembrane helix</keyword>
<dbReference type="InterPro" id="IPR005178">
    <property type="entry name" value="Ostalpha/TMEM184C"/>
</dbReference>
<dbReference type="Pfam" id="PF03619">
    <property type="entry name" value="Solute_trans_a"/>
    <property type="match status" value="1"/>
</dbReference>
<gene>
    <name evidence="7" type="ORF">M408DRAFT_328045</name>
</gene>
<evidence type="ECO:0000256" key="2">
    <source>
        <dbReference type="ARBA" id="ARBA00022692"/>
    </source>
</evidence>
<proteinExistence type="predicted"/>
<organism evidence="7 8">
    <name type="scientific">Serendipita vermifera MAFF 305830</name>
    <dbReference type="NCBI Taxonomy" id="933852"/>
    <lineage>
        <taxon>Eukaryota</taxon>
        <taxon>Fungi</taxon>
        <taxon>Dikarya</taxon>
        <taxon>Basidiomycota</taxon>
        <taxon>Agaricomycotina</taxon>
        <taxon>Agaricomycetes</taxon>
        <taxon>Sebacinales</taxon>
        <taxon>Serendipitaceae</taxon>
        <taxon>Serendipita</taxon>
    </lineage>
</organism>
<evidence type="ECO:0000313" key="7">
    <source>
        <dbReference type="EMBL" id="KIM30457.1"/>
    </source>
</evidence>
<feature type="transmembrane region" description="Helical" evidence="6">
    <location>
        <begin position="90"/>
        <end position="110"/>
    </location>
</feature>
<keyword evidence="2 6" id="KW-0812">Transmembrane</keyword>
<dbReference type="GO" id="GO:0016020">
    <property type="term" value="C:membrane"/>
    <property type="evidence" value="ECO:0007669"/>
    <property type="project" value="UniProtKB-SubCell"/>
</dbReference>
<name>A0A0C2XN87_SERVB</name>
<comment type="subcellular location">
    <subcellularLocation>
        <location evidence="1">Membrane</location>
        <topology evidence="1">Multi-pass membrane protein</topology>
    </subcellularLocation>
</comment>
<accession>A0A0C2XN87</accession>
<dbReference type="STRING" id="933852.A0A0C2XN87"/>
<evidence type="ECO:0000313" key="8">
    <source>
        <dbReference type="Proteomes" id="UP000054097"/>
    </source>
</evidence>
<evidence type="ECO:0008006" key="9">
    <source>
        <dbReference type="Google" id="ProtNLM"/>
    </source>
</evidence>
<keyword evidence="4 6" id="KW-0472">Membrane</keyword>
<dbReference type="SMART" id="SM01417">
    <property type="entry name" value="Solute_trans_a"/>
    <property type="match status" value="1"/>
</dbReference>
<dbReference type="OrthoDB" id="5348404at2759"/>
<keyword evidence="8" id="KW-1185">Reference proteome</keyword>
<dbReference type="PANTHER" id="PTHR23423">
    <property type="entry name" value="ORGANIC SOLUTE TRANSPORTER-RELATED"/>
    <property type="match status" value="1"/>
</dbReference>
<evidence type="ECO:0000256" key="4">
    <source>
        <dbReference type="ARBA" id="ARBA00023136"/>
    </source>
</evidence>
<feature type="transmembrane region" description="Helical" evidence="6">
    <location>
        <begin position="203"/>
        <end position="223"/>
    </location>
</feature>
<sequence length="399" mass="46015">MPPVFGIFSFFSYRFFRSYTYYSLAQVIYESFVLSAFLLLIIQYVATTSANRTAEDALARKDKARLIFPFCCLRYRPTKPYFMYTLKWSVMQYTIVRPACSIAGIITQYYHLLCETKISPYFAAVYIEAVDFASISIALMGLVVFYDLTKNELTGRRPLAKFLCIKLIVMVTWYQGFVFSMLQSKGIIKATQFWTASNVADGLTALATSIEMIIFAIFMWWAYPASEYYNRDPENPREEGYMPPTNMSPDEKERRKLRTTSIWRPIWDSINFSDFAVEIWSSFVFFIDYARGKPYAHSHSREQKTFSEAFNLDEPHRRGKLVKQRKEDRTGQGLMRIQTPISEVGVSPHSNRGMGDAYRMSPITSQPTPRHQPDSPGAQGLAPPQLPPEQRWSQIGVAM</sequence>
<evidence type="ECO:0000256" key="3">
    <source>
        <dbReference type="ARBA" id="ARBA00022989"/>
    </source>
</evidence>
<dbReference type="HOGENOM" id="CLU_012923_7_0_1"/>
<feature type="transmembrane region" description="Helical" evidence="6">
    <location>
        <begin position="122"/>
        <end position="146"/>
    </location>
</feature>
<feature type="region of interest" description="Disordered" evidence="5">
    <location>
        <begin position="234"/>
        <end position="253"/>
    </location>
</feature>
<evidence type="ECO:0000256" key="6">
    <source>
        <dbReference type="SAM" id="Phobius"/>
    </source>
</evidence>
<reference evidence="7 8" key="1">
    <citation type="submission" date="2014-04" db="EMBL/GenBank/DDBJ databases">
        <authorList>
            <consortium name="DOE Joint Genome Institute"/>
            <person name="Kuo A."/>
            <person name="Zuccaro A."/>
            <person name="Kohler A."/>
            <person name="Nagy L.G."/>
            <person name="Floudas D."/>
            <person name="Copeland A."/>
            <person name="Barry K.W."/>
            <person name="Cichocki N."/>
            <person name="Veneault-Fourrey C."/>
            <person name="LaButti K."/>
            <person name="Lindquist E.A."/>
            <person name="Lipzen A."/>
            <person name="Lundell T."/>
            <person name="Morin E."/>
            <person name="Murat C."/>
            <person name="Sun H."/>
            <person name="Tunlid A."/>
            <person name="Henrissat B."/>
            <person name="Grigoriev I.V."/>
            <person name="Hibbett D.S."/>
            <person name="Martin F."/>
            <person name="Nordberg H.P."/>
            <person name="Cantor M.N."/>
            <person name="Hua S.X."/>
        </authorList>
    </citation>
    <scope>NUCLEOTIDE SEQUENCE [LARGE SCALE GENOMIC DNA]</scope>
    <source>
        <strain evidence="7 8">MAFF 305830</strain>
    </source>
</reference>
<feature type="transmembrane region" description="Helical" evidence="6">
    <location>
        <begin position="21"/>
        <end position="46"/>
    </location>
</feature>
<dbReference type="AlphaFoldDB" id="A0A0C2XN87"/>
<reference evidence="8" key="2">
    <citation type="submission" date="2015-01" db="EMBL/GenBank/DDBJ databases">
        <title>Evolutionary Origins and Diversification of the Mycorrhizal Mutualists.</title>
        <authorList>
            <consortium name="DOE Joint Genome Institute"/>
            <consortium name="Mycorrhizal Genomics Consortium"/>
            <person name="Kohler A."/>
            <person name="Kuo A."/>
            <person name="Nagy L.G."/>
            <person name="Floudas D."/>
            <person name="Copeland A."/>
            <person name="Barry K.W."/>
            <person name="Cichocki N."/>
            <person name="Veneault-Fourrey C."/>
            <person name="LaButti K."/>
            <person name="Lindquist E.A."/>
            <person name="Lipzen A."/>
            <person name="Lundell T."/>
            <person name="Morin E."/>
            <person name="Murat C."/>
            <person name="Riley R."/>
            <person name="Ohm R."/>
            <person name="Sun H."/>
            <person name="Tunlid A."/>
            <person name="Henrissat B."/>
            <person name="Grigoriev I.V."/>
            <person name="Hibbett D.S."/>
            <person name="Martin F."/>
        </authorList>
    </citation>
    <scope>NUCLEOTIDE SEQUENCE [LARGE SCALE GENOMIC DNA]</scope>
    <source>
        <strain evidence="8">MAFF 305830</strain>
    </source>
</reference>
<evidence type="ECO:0000256" key="1">
    <source>
        <dbReference type="ARBA" id="ARBA00004141"/>
    </source>
</evidence>